<evidence type="ECO:0000313" key="2">
    <source>
        <dbReference type="EMBL" id="MBW0508411.1"/>
    </source>
</evidence>
<dbReference type="EMBL" id="AVOT02020307">
    <property type="protein sequence ID" value="MBW0508411.1"/>
    <property type="molecule type" value="Genomic_DNA"/>
</dbReference>
<protein>
    <submittedName>
        <fullName evidence="2">Uncharacterized protein</fullName>
    </submittedName>
</protein>
<dbReference type="Proteomes" id="UP000765509">
    <property type="component" value="Unassembled WGS sequence"/>
</dbReference>
<feature type="region of interest" description="Disordered" evidence="1">
    <location>
        <begin position="1"/>
        <end position="20"/>
    </location>
</feature>
<organism evidence="2 3">
    <name type="scientific">Austropuccinia psidii MF-1</name>
    <dbReference type="NCBI Taxonomy" id="1389203"/>
    <lineage>
        <taxon>Eukaryota</taxon>
        <taxon>Fungi</taxon>
        <taxon>Dikarya</taxon>
        <taxon>Basidiomycota</taxon>
        <taxon>Pucciniomycotina</taxon>
        <taxon>Pucciniomycetes</taxon>
        <taxon>Pucciniales</taxon>
        <taxon>Sphaerophragmiaceae</taxon>
        <taxon>Austropuccinia</taxon>
    </lineage>
</organism>
<dbReference type="AlphaFoldDB" id="A0A9Q3DQ40"/>
<proteinExistence type="predicted"/>
<comment type="caution">
    <text evidence="2">The sequence shown here is derived from an EMBL/GenBank/DDBJ whole genome shotgun (WGS) entry which is preliminary data.</text>
</comment>
<reference evidence="2" key="1">
    <citation type="submission" date="2021-03" db="EMBL/GenBank/DDBJ databases">
        <title>Draft genome sequence of rust myrtle Austropuccinia psidii MF-1, a brazilian biotype.</title>
        <authorList>
            <person name="Quecine M.C."/>
            <person name="Pachon D.M.R."/>
            <person name="Bonatelli M.L."/>
            <person name="Correr F.H."/>
            <person name="Franceschini L.M."/>
            <person name="Leite T.F."/>
            <person name="Margarido G.R.A."/>
            <person name="Almeida C.A."/>
            <person name="Ferrarezi J.A."/>
            <person name="Labate C.A."/>
        </authorList>
    </citation>
    <scope>NUCLEOTIDE SEQUENCE</scope>
    <source>
        <strain evidence="2">MF-1</strain>
    </source>
</reference>
<evidence type="ECO:0000313" key="3">
    <source>
        <dbReference type="Proteomes" id="UP000765509"/>
    </source>
</evidence>
<gene>
    <name evidence="2" type="ORF">O181_048126</name>
</gene>
<evidence type="ECO:0000256" key="1">
    <source>
        <dbReference type="SAM" id="MobiDB-lite"/>
    </source>
</evidence>
<accession>A0A9Q3DQ40</accession>
<sequence>MKPQTQGHALDNPYQKDMKPDVLLDDKSRSQYQYKDGDNMTYSEKEELKQLPEASSWPKSSGIGEYDDMGLIDYIDGIFIYVPRIPDYWVTDRLNTAFIGHASIWYTEVKEIHGRRNWQWWKSQTIQKYRNATFIWKKNMSFENYKYSGDKDPY</sequence>
<keyword evidence="3" id="KW-1185">Reference proteome</keyword>
<name>A0A9Q3DQ40_9BASI</name>